<dbReference type="PANTHER" id="PTHR12444">
    <property type="entry name" value="PROTEIN EFR3 HOMOLOG CMP44E"/>
    <property type="match status" value="1"/>
</dbReference>
<dbReference type="Proteomes" id="UP000694701">
    <property type="component" value="Unplaced"/>
</dbReference>
<evidence type="ECO:0000313" key="2">
    <source>
        <dbReference type="Ensembl" id="ENSCCRP00020031368.1"/>
    </source>
</evidence>
<dbReference type="InterPro" id="IPR051851">
    <property type="entry name" value="EFR3_Homologs"/>
</dbReference>
<evidence type="ECO:0000313" key="3">
    <source>
        <dbReference type="Proteomes" id="UP000694701"/>
    </source>
</evidence>
<dbReference type="PANTHER" id="PTHR12444:SF4">
    <property type="entry name" value="PROTEIN EFR3 HOMOLOG B"/>
    <property type="match status" value="1"/>
</dbReference>
<reference evidence="2" key="1">
    <citation type="submission" date="2025-08" db="UniProtKB">
        <authorList>
            <consortium name="Ensembl"/>
        </authorList>
    </citation>
    <scope>IDENTIFICATION</scope>
</reference>
<dbReference type="GO" id="GO:0005886">
    <property type="term" value="C:plasma membrane"/>
    <property type="evidence" value="ECO:0007669"/>
    <property type="project" value="TreeGrafter"/>
</dbReference>
<protein>
    <submittedName>
        <fullName evidence="2">EFR3 homolog Ba (S. cerevisiae)</fullName>
    </submittedName>
</protein>
<dbReference type="SUPFAM" id="SSF48371">
    <property type="entry name" value="ARM repeat"/>
    <property type="match status" value="1"/>
</dbReference>
<name>A0A8C2E115_CYPCA</name>
<proteinExistence type="inferred from homology"/>
<dbReference type="GO" id="GO:0072659">
    <property type="term" value="P:protein localization to plasma membrane"/>
    <property type="evidence" value="ECO:0007669"/>
    <property type="project" value="TreeGrafter"/>
</dbReference>
<dbReference type="InterPro" id="IPR049152">
    <property type="entry name" value="EFR3-like_ARM"/>
</dbReference>
<dbReference type="Ensembl" id="ENSCCRT00020034306.1">
    <property type="protein sequence ID" value="ENSCCRP00020031368.1"/>
    <property type="gene ID" value="ENSCCRG00020013652.1"/>
</dbReference>
<comment type="similarity">
    <text evidence="1">Belongs to the EFR3 family.</text>
</comment>
<accession>A0A8C2E115</accession>
<evidence type="ECO:0000256" key="1">
    <source>
        <dbReference type="ARBA" id="ARBA00010216"/>
    </source>
</evidence>
<dbReference type="AlphaFoldDB" id="A0A8C2E115"/>
<dbReference type="Pfam" id="PF21052">
    <property type="entry name" value="EFR3_ARM"/>
    <property type="match status" value="1"/>
</dbReference>
<sequence>MYGVCGCCGALRPRYKRLVDNIFPEDPEDGLVKANMEKLTFYALSAPEKLDRIGAYLSERLSRDVARPRYGYVCIAMEALDQLLMACHCQSINLFVESFLTMVRKLLEADKPNLQILGTNSFVKFANIEEDTASYHRSYDFFVSRFSEMCHSSYEDPDIRTKIRMAGIRGLQGVVRKTVNDELQANIWDPQHMDKIVPSLLFNLQQEEAAVLSPSPETEKESPVELTERCFRELLGRAAYDNIKNAVKPVLMHLDNHSLWESKTFSVRCFKIIMYSIQSQHSHLVIQQLLGHLDANSKNSARVRAGIVEVISEAAVIEASGSIGPTVLEVFNTLLKQLRLSVDYELTGSYDSFANLGSKVIKVHEERQLQEAVIKTIGSFANTLPTYQRSEVMLFIIGKIPVPGMYPSLGVEGSRMIQIMLLKSLLQVTAGFQSTNILTALPTSFLDPLLSFTLMEDAEIRLLVLDILISIIDRHDNRHKFSPVRIISDISVLKLKVDKCSRQDNLFMKKHSQRLYRHIYLACKEESSVQRHFESLYTLLGLICVELANEEVVVDLIRLALALQDLALTEEALPVYNRCAIHALSAAYLNLISQLTTVPTFCQHVHEVIESRKKLVPFLLPEDVLVEKVLFVQAKIAEMLGGSGYNTERLATSYIPQITGLTLSLSFKYTETGCPVIFLPFLIQYSVNVEELERERRRQVVERFQTAPFEEIAAHCGARVSPMLYCLSHVIDTCSISLSLSLSLLDRPPPSPSGSVGNGHGRTRSVPVYEMKFPDLCVY</sequence>
<dbReference type="InterPro" id="IPR016024">
    <property type="entry name" value="ARM-type_fold"/>
</dbReference>
<dbReference type="InterPro" id="IPR011989">
    <property type="entry name" value="ARM-like"/>
</dbReference>
<organism evidence="2 3">
    <name type="scientific">Cyprinus carpio</name>
    <name type="common">Common carp</name>
    <dbReference type="NCBI Taxonomy" id="7962"/>
    <lineage>
        <taxon>Eukaryota</taxon>
        <taxon>Metazoa</taxon>
        <taxon>Chordata</taxon>
        <taxon>Craniata</taxon>
        <taxon>Vertebrata</taxon>
        <taxon>Euteleostomi</taxon>
        <taxon>Actinopterygii</taxon>
        <taxon>Neopterygii</taxon>
        <taxon>Teleostei</taxon>
        <taxon>Ostariophysi</taxon>
        <taxon>Cypriniformes</taxon>
        <taxon>Cyprinidae</taxon>
        <taxon>Cyprininae</taxon>
        <taxon>Cyprinus</taxon>
    </lineage>
</organism>
<dbReference type="Gene3D" id="1.25.10.10">
    <property type="entry name" value="Leucine-rich Repeat Variant"/>
    <property type="match status" value="1"/>
</dbReference>